<feature type="region of interest" description="Disordered" evidence="1">
    <location>
        <begin position="597"/>
        <end position="618"/>
    </location>
</feature>
<feature type="region of interest" description="Disordered" evidence="1">
    <location>
        <begin position="553"/>
        <end position="585"/>
    </location>
</feature>
<feature type="region of interest" description="Disordered" evidence="1">
    <location>
        <begin position="633"/>
        <end position="653"/>
    </location>
</feature>
<evidence type="ECO:0000313" key="4">
    <source>
        <dbReference type="Proteomes" id="UP001224775"/>
    </source>
</evidence>
<dbReference type="CDD" id="cd00043">
    <property type="entry name" value="CYCLIN_SF"/>
    <property type="match status" value="1"/>
</dbReference>
<dbReference type="SUPFAM" id="SSF47954">
    <property type="entry name" value="Cyclin-like"/>
    <property type="match status" value="1"/>
</dbReference>
<feature type="compositionally biased region" description="Polar residues" evidence="1">
    <location>
        <begin position="70"/>
        <end position="81"/>
    </location>
</feature>
<dbReference type="Gene3D" id="1.10.472.10">
    <property type="entry name" value="Cyclin-like"/>
    <property type="match status" value="1"/>
</dbReference>
<feature type="region of interest" description="Disordered" evidence="1">
    <location>
        <begin position="67"/>
        <end position="86"/>
    </location>
</feature>
<feature type="domain" description="Cyclin N-terminal" evidence="2">
    <location>
        <begin position="139"/>
        <end position="207"/>
    </location>
</feature>
<evidence type="ECO:0000256" key="1">
    <source>
        <dbReference type="SAM" id="MobiDB-lite"/>
    </source>
</evidence>
<dbReference type="Proteomes" id="UP001224775">
    <property type="component" value="Unassembled WGS sequence"/>
</dbReference>
<dbReference type="PANTHER" id="PTHR10177">
    <property type="entry name" value="CYCLINS"/>
    <property type="match status" value="1"/>
</dbReference>
<evidence type="ECO:0000259" key="2">
    <source>
        <dbReference type="Pfam" id="PF00134"/>
    </source>
</evidence>
<proteinExistence type="predicted"/>
<comment type="caution">
    <text evidence="3">The sequence shown here is derived from an EMBL/GenBank/DDBJ whole genome shotgun (WGS) entry which is preliminary data.</text>
</comment>
<accession>A0AAD8YIE8</accession>
<dbReference type="EMBL" id="JATAAI010000005">
    <property type="protein sequence ID" value="KAK1745867.1"/>
    <property type="molecule type" value="Genomic_DNA"/>
</dbReference>
<dbReference type="AlphaFoldDB" id="A0AAD8YIE8"/>
<gene>
    <name evidence="3" type="ORF">QTG54_003791</name>
</gene>
<dbReference type="InterPro" id="IPR006671">
    <property type="entry name" value="Cyclin_N"/>
</dbReference>
<evidence type="ECO:0000313" key="3">
    <source>
        <dbReference type="EMBL" id="KAK1745867.1"/>
    </source>
</evidence>
<feature type="compositionally biased region" description="Low complexity" evidence="1">
    <location>
        <begin position="642"/>
        <end position="653"/>
    </location>
</feature>
<dbReference type="Pfam" id="PF00134">
    <property type="entry name" value="Cyclin_N"/>
    <property type="match status" value="1"/>
</dbReference>
<protein>
    <submittedName>
        <fullName evidence="3">Cyclin family protein</fullName>
    </submittedName>
</protein>
<reference evidence="3" key="1">
    <citation type="submission" date="2023-06" db="EMBL/GenBank/DDBJ databases">
        <title>Survivors Of The Sea: Transcriptome response of Skeletonema marinoi to long-term dormancy.</title>
        <authorList>
            <person name="Pinder M.I.M."/>
            <person name="Kourtchenko O."/>
            <person name="Robertson E.K."/>
            <person name="Larsson T."/>
            <person name="Maumus F."/>
            <person name="Osuna-Cruz C.M."/>
            <person name="Vancaester E."/>
            <person name="Stenow R."/>
            <person name="Vandepoele K."/>
            <person name="Ploug H."/>
            <person name="Bruchert V."/>
            <person name="Godhe A."/>
            <person name="Topel M."/>
        </authorList>
    </citation>
    <scope>NUCLEOTIDE SEQUENCE</scope>
    <source>
        <strain evidence="3">R05AC</strain>
    </source>
</reference>
<feature type="compositionally biased region" description="Low complexity" evidence="1">
    <location>
        <begin position="569"/>
        <end position="585"/>
    </location>
</feature>
<dbReference type="InterPro" id="IPR039361">
    <property type="entry name" value="Cyclin"/>
</dbReference>
<name>A0AAD8YIE8_9STRA</name>
<keyword evidence="4" id="KW-1185">Reference proteome</keyword>
<dbReference type="InterPro" id="IPR036915">
    <property type="entry name" value="Cyclin-like_sf"/>
</dbReference>
<organism evidence="3 4">
    <name type="scientific">Skeletonema marinoi</name>
    <dbReference type="NCBI Taxonomy" id="267567"/>
    <lineage>
        <taxon>Eukaryota</taxon>
        <taxon>Sar</taxon>
        <taxon>Stramenopiles</taxon>
        <taxon>Ochrophyta</taxon>
        <taxon>Bacillariophyta</taxon>
        <taxon>Coscinodiscophyceae</taxon>
        <taxon>Thalassiosirophycidae</taxon>
        <taxon>Thalassiosirales</taxon>
        <taxon>Skeletonemataceae</taxon>
        <taxon>Skeletonema</taxon>
        <taxon>Skeletonema marinoi-dohrnii complex</taxon>
    </lineage>
</organism>
<sequence>MFHHYDRKESDILSSRERVSSMEFDSLIYHRGQSPEDFMDNMDEDHPMDEQDDCTQRTAAVVTPDRQGCHHNTQRQQTPSAPSHHIEELQISTAEHILALLQREANDYSTPLPVKYYPIEFDDDTNKSSSGKSTKIGPWRKRIASWMYDVVDHFSYDRNIVNISLRYIDQYVSYLLANSSRVGSQVVKRRHFQLIAVTSLYLAIKIHGELLEDDPISGERFDMIESLLAEVDGFGLFKGAPKKATCNGDDGEESDDDLQALSDKILDLRRKQRLGRLHLGFGFGSFGAAAPVSTSEPPVKPHSNIPYKNRRRGMLSGPLRLHSFVELSRGLFTAEDITDTERKILKSLNYVVSVPTSRRFVGEMIRMMAVTSSPSGAGTTLAEVGLDRYDFLSNVLTTACHQIEGASSVPELSIGSLPSTVAYAAVLNAFEDEVQKHLNDMNVVRDASQHSLTYSDNGRNMVGSGSYQLEDFQRHYRRYSRSQSPSTPMASIKKQLLETWREQFLLAIFHGTNCFLTPDSEEVSRVRVLLLDSKPTLKDSGLATTTRDAAAEAPLTISTTSATKKRSPRSPTSVIPRVSVSSSRTFSGNSFFSRHASSGEIGTSDASAPPPPRSSSARVRINKEYFKQVSEPIQATRHHSHVSSVRASTPDNLSAARLAAERELSNYESWRSEAFQPPPFFSA</sequence>